<evidence type="ECO:0000256" key="7">
    <source>
        <dbReference type="SAM" id="Coils"/>
    </source>
</evidence>
<reference evidence="12" key="1">
    <citation type="submission" date="2022-09" db="EMBL/GenBank/DDBJ databases">
        <title>Eubacterium sp. LFL-14 isolated from human feces.</title>
        <authorList>
            <person name="Liu F."/>
        </authorList>
    </citation>
    <scope>NUCLEOTIDE SEQUENCE</scope>
    <source>
        <strain evidence="12">LFL-14</strain>
    </source>
</reference>
<dbReference type="PANTHER" id="PTHR30221">
    <property type="entry name" value="SMALL-CONDUCTANCE MECHANOSENSITIVE CHANNEL"/>
    <property type="match status" value="1"/>
</dbReference>
<keyword evidence="6 8" id="KW-0472">Membrane</keyword>
<dbReference type="Gene3D" id="2.30.30.60">
    <property type="match status" value="1"/>
</dbReference>
<evidence type="ECO:0000256" key="6">
    <source>
        <dbReference type="ARBA" id="ARBA00023136"/>
    </source>
</evidence>
<dbReference type="PANTHER" id="PTHR30221:SF1">
    <property type="entry name" value="SMALL-CONDUCTANCE MECHANOSENSITIVE CHANNEL"/>
    <property type="match status" value="1"/>
</dbReference>
<dbReference type="Gene3D" id="3.30.70.100">
    <property type="match status" value="1"/>
</dbReference>
<dbReference type="InterPro" id="IPR008910">
    <property type="entry name" value="MSC_TM_helix"/>
</dbReference>
<comment type="similarity">
    <text evidence="2">Belongs to the MscS (TC 1.A.23) family.</text>
</comment>
<dbReference type="Pfam" id="PF21082">
    <property type="entry name" value="MS_channel_3rd"/>
    <property type="match status" value="1"/>
</dbReference>
<dbReference type="InterPro" id="IPR045275">
    <property type="entry name" value="MscS_archaea/bacteria_type"/>
</dbReference>
<evidence type="ECO:0000256" key="5">
    <source>
        <dbReference type="ARBA" id="ARBA00022989"/>
    </source>
</evidence>
<proteinExistence type="inferred from homology"/>
<name>A0ABT2LX99_9FIRM</name>
<keyword evidence="4 8" id="KW-0812">Transmembrane</keyword>
<sequence>MNLLASATQEEVESVSDNIEQLSKDVSKLSQIGSDLIDKAVAFGIDIIIAVIIFVIGKFIIKFILKFVDRIFAKSSADEGVAKFIHSVLKVTLYIILAITICGQIGIETTSFAAIVASGGLAIGLAFEGSLSNFAGGVMILIMKPFTVGDYIESNGVEGTVYKIDIFYTSLKTVDNKSVKLPNGTLSNSILTNYSMNEKRRVDVEVGIGYDDNIELARKELERVMNSYSNIMHDEANAVVVKNLADSAIIMEVRVWVPTEYYWDCKFYLNENIRVSFDKAGISIPFNQLDVNVHNVD</sequence>
<dbReference type="InterPro" id="IPR006685">
    <property type="entry name" value="MscS_channel_2nd"/>
</dbReference>
<evidence type="ECO:0000259" key="11">
    <source>
        <dbReference type="Pfam" id="PF21088"/>
    </source>
</evidence>
<evidence type="ECO:0000256" key="1">
    <source>
        <dbReference type="ARBA" id="ARBA00004651"/>
    </source>
</evidence>
<feature type="domain" description="Mechanosensitive ion channel transmembrane helices 2/3" evidence="11">
    <location>
        <begin position="88"/>
        <end position="127"/>
    </location>
</feature>
<keyword evidence="13" id="KW-1185">Reference proteome</keyword>
<dbReference type="RefSeq" id="WP_260978034.1">
    <property type="nucleotide sequence ID" value="NZ_JAODBU010000001.1"/>
</dbReference>
<dbReference type="Pfam" id="PF00924">
    <property type="entry name" value="MS_channel_2nd"/>
    <property type="match status" value="1"/>
</dbReference>
<keyword evidence="7" id="KW-0175">Coiled coil</keyword>
<dbReference type="SUPFAM" id="SSF82861">
    <property type="entry name" value="Mechanosensitive channel protein MscS (YggB), transmembrane region"/>
    <property type="match status" value="1"/>
</dbReference>
<feature type="coiled-coil region" evidence="7">
    <location>
        <begin position="5"/>
        <end position="32"/>
    </location>
</feature>
<comment type="subcellular location">
    <subcellularLocation>
        <location evidence="1">Cell membrane</location>
        <topology evidence="1">Multi-pass membrane protein</topology>
    </subcellularLocation>
</comment>
<comment type="caution">
    <text evidence="12">The sequence shown here is derived from an EMBL/GenBank/DDBJ whole genome shotgun (WGS) entry which is preliminary data.</text>
</comment>
<evidence type="ECO:0000256" key="4">
    <source>
        <dbReference type="ARBA" id="ARBA00022692"/>
    </source>
</evidence>
<dbReference type="InterPro" id="IPR049278">
    <property type="entry name" value="MS_channel_C"/>
</dbReference>
<dbReference type="Pfam" id="PF21088">
    <property type="entry name" value="MS_channel_1st"/>
    <property type="match status" value="1"/>
</dbReference>
<protein>
    <submittedName>
        <fullName evidence="12">Mechanosensitive ion channel family protein</fullName>
    </submittedName>
</protein>
<dbReference type="SUPFAM" id="SSF50182">
    <property type="entry name" value="Sm-like ribonucleoproteins"/>
    <property type="match status" value="1"/>
</dbReference>
<evidence type="ECO:0000259" key="10">
    <source>
        <dbReference type="Pfam" id="PF21082"/>
    </source>
</evidence>
<dbReference type="InterPro" id="IPR049142">
    <property type="entry name" value="MS_channel_1st"/>
</dbReference>
<keyword evidence="3" id="KW-1003">Cell membrane</keyword>
<dbReference type="InterPro" id="IPR023408">
    <property type="entry name" value="MscS_beta-dom_sf"/>
</dbReference>
<evidence type="ECO:0000256" key="8">
    <source>
        <dbReference type="SAM" id="Phobius"/>
    </source>
</evidence>
<evidence type="ECO:0000313" key="12">
    <source>
        <dbReference type="EMBL" id="MCT7397503.1"/>
    </source>
</evidence>
<accession>A0ABT2LX99</accession>
<dbReference type="PROSITE" id="PS01246">
    <property type="entry name" value="UPF0003"/>
    <property type="match status" value="1"/>
</dbReference>
<dbReference type="InterPro" id="IPR010920">
    <property type="entry name" value="LSM_dom_sf"/>
</dbReference>
<evidence type="ECO:0000313" key="13">
    <source>
        <dbReference type="Proteomes" id="UP001431199"/>
    </source>
</evidence>
<gene>
    <name evidence="12" type="ORF">N5B56_00190</name>
</gene>
<evidence type="ECO:0000256" key="3">
    <source>
        <dbReference type="ARBA" id="ARBA00022475"/>
    </source>
</evidence>
<dbReference type="Proteomes" id="UP001431199">
    <property type="component" value="Unassembled WGS sequence"/>
</dbReference>
<dbReference type="SUPFAM" id="SSF82689">
    <property type="entry name" value="Mechanosensitive channel protein MscS (YggB), C-terminal domain"/>
    <property type="match status" value="1"/>
</dbReference>
<evidence type="ECO:0000256" key="2">
    <source>
        <dbReference type="ARBA" id="ARBA00008017"/>
    </source>
</evidence>
<evidence type="ECO:0000259" key="9">
    <source>
        <dbReference type="Pfam" id="PF00924"/>
    </source>
</evidence>
<dbReference type="InterPro" id="IPR011014">
    <property type="entry name" value="MscS_channel_TM-2"/>
</dbReference>
<feature type="transmembrane region" description="Helical" evidence="8">
    <location>
        <begin position="81"/>
        <end position="107"/>
    </location>
</feature>
<feature type="transmembrane region" description="Helical" evidence="8">
    <location>
        <begin position="40"/>
        <end position="61"/>
    </location>
</feature>
<dbReference type="Pfam" id="PF05552">
    <property type="entry name" value="MS_channel_1st_1"/>
    <property type="match status" value="1"/>
</dbReference>
<dbReference type="EMBL" id="JAODBU010000001">
    <property type="protein sequence ID" value="MCT7397503.1"/>
    <property type="molecule type" value="Genomic_DNA"/>
</dbReference>
<feature type="domain" description="Mechanosensitive ion channel MscS C-terminal" evidence="10">
    <location>
        <begin position="202"/>
        <end position="284"/>
    </location>
</feature>
<feature type="transmembrane region" description="Helical" evidence="8">
    <location>
        <begin position="113"/>
        <end position="142"/>
    </location>
</feature>
<keyword evidence="5 8" id="KW-1133">Transmembrane helix</keyword>
<dbReference type="InterPro" id="IPR011066">
    <property type="entry name" value="MscS_channel_C_sf"/>
</dbReference>
<feature type="domain" description="Mechanosensitive ion channel MscS" evidence="9">
    <location>
        <begin position="130"/>
        <end position="195"/>
    </location>
</feature>
<dbReference type="Gene3D" id="1.10.287.1260">
    <property type="match status" value="1"/>
</dbReference>
<organism evidence="12 13">
    <name type="scientific">Eubacterium album</name>
    <dbReference type="NCBI Taxonomy" id="2978477"/>
    <lineage>
        <taxon>Bacteria</taxon>
        <taxon>Bacillati</taxon>
        <taxon>Bacillota</taxon>
        <taxon>Clostridia</taxon>
        <taxon>Eubacteriales</taxon>
        <taxon>Eubacteriaceae</taxon>
        <taxon>Eubacterium</taxon>
    </lineage>
</organism>
<dbReference type="InterPro" id="IPR006686">
    <property type="entry name" value="MscS_channel_CS"/>
</dbReference>